<dbReference type="Proteomes" id="UP000054498">
    <property type="component" value="Unassembled WGS sequence"/>
</dbReference>
<dbReference type="RefSeq" id="XP_013897867.1">
    <property type="nucleotide sequence ID" value="XM_014042413.1"/>
</dbReference>
<dbReference type="AlphaFoldDB" id="A0A0D2JHJ3"/>
<sequence length="63" mass="6821">MQAKPRMESSAVADDKTGGLAASTTRTSTGAFLDESQDEVVAAIEKRVAQVTMLPKRERRLGR</sequence>
<evidence type="ECO:0000256" key="1">
    <source>
        <dbReference type="SAM" id="MobiDB-lite"/>
    </source>
</evidence>
<dbReference type="EMBL" id="KK102044">
    <property type="protein sequence ID" value="KIY98847.1"/>
    <property type="molecule type" value="Genomic_DNA"/>
</dbReference>
<accession>A0A0D2JHJ3</accession>
<dbReference type="OrthoDB" id="2063631at2759"/>
<evidence type="ECO:0000313" key="3">
    <source>
        <dbReference type="Proteomes" id="UP000054498"/>
    </source>
</evidence>
<dbReference type="Gene3D" id="2.60.120.620">
    <property type="entry name" value="q2cbj1_9rhob like domain"/>
    <property type="match status" value="1"/>
</dbReference>
<proteinExistence type="predicted"/>
<feature type="region of interest" description="Disordered" evidence="1">
    <location>
        <begin position="1"/>
        <end position="23"/>
    </location>
</feature>
<name>A0A0D2JHJ3_9CHLO</name>
<evidence type="ECO:0000313" key="2">
    <source>
        <dbReference type="EMBL" id="KIY98847.1"/>
    </source>
</evidence>
<keyword evidence="3" id="KW-1185">Reference proteome</keyword>
<organism evidence="2 3">
    <name type="scientific">Monoraphidium neglectum</name>
    <dbReference type="NCBI Taxonomy" id="145388"/>
    <lineage>
        <taxon>Eukaryota</taxon>
        <taxon>Viridiplantae</taxon>
        <taxon>Chlorophyta</taxon>
        <taxon>core chlorophytes</taxon>
        <taxon>Chlorophyceae</taxon>
        <taxon>CS clade</taxon>
        <taxon>Sphaeropleales</taxon>
        <taxon>Selenastraceae</taxon>
        <taxon>Monoraphidium</taxon>
    </lineage>
</organism>
<gene>
    <name evidence="2" type="ORF">MNEG_9117</name>
</gene>
<dbReference type="STRING" id="145388.A0A0D2JHJ3"/>
<protein>
    <submittedName>
        <fullName evidence="2">Uncharacterized protein</fullName>
    </submittedName>
</protein>
<reference evidence="2 3" key="1">
    <citation type="journal article" date="2013" name="BMC Genomics">
        <title>Reconstruction of the lipid metabolism for the microalga Monoraphidium neglectum from its genome sequence reveals characteristics suitable for biofuel production.</title>
        <authorList>
            <person name="Bogen C."/>
            <person name="Al-Dilaimi A."/>
            <person name="Albersmeier A."/>
            <person name="Wichmann J."/>
            <person name="Grundmann M."/>
            <person name="Rupp O."/>
            <person name="Lauersen K.J."/>
            <person name="Blifernez-Klassen O."/>
            <person name="Kalinowski J."/>
            <person name="Goesmann A."/>
            <person name="Mussgnug J.H."/>
            <person name="Kruse O."/>
        </authorList>
    </citation>
    <scope>NUCLEOTIDE SEQUENCE [LARGE SCALE GENOMIC DNA]</scope>
    <source>
        <strain evidence="2 3">SAG 48.87</strain>
    </source>
</reference>
<dbReference type="GeneID" id="25741992"/>
<dbReference type="KEGG" id="mng:MNEG_9117"/>